<keyword evidence="3 4" id="KW-0539">Nucleus</keyword>
<sequence length="878" mass="101966">MKRKRPFEGELPQEAVKTKRPKSQVKLSDPDRDIVGNDSQHKRKDSAVPLASKSSRKKNTKSQVTISDTSNLEKPSSNKMSKAKGDIIDNAMTKYIPTSCESPRGRGISDLKRVRASSYSPSDLRPLGDYLKKTKNSRKNAATTQENSSSQNSQNTKKKKSVKKVSFTNKDFEKNLDSSESDSSTNERTKTKTTPYVESTKNGTDSNLKLTTVNAGSKKAKKKVRIDETESLKVKREMAEAETHFSAKELPAKIIKSKLNKNLTEEVKVSPLTIQDVKKDKNLFKKNVSGNKHSDREDNCLLNTDVKIDDLYPETGFPSGLELDTTSEDSDLEVYYINKNAEKEAKRKSIDNKQTIKMPKEDQLILAERMQNFIPDGDTKSYKYRLRNLEWGKITFKNYTLEECQTVWTQLLKKVRHYRLLVEITHDIKRVIERVDMQELKPRRSKSSHLHPDMPKRPLTSYFLYYIRKRDKLVKERPDLDTTELNRFISETYQNLPVDKKQKYEVLAAKNREEYKKQLEEFYSKHPEMRKVVIKKQRKNEKEKPPKRPENPYRLFIKEEQNREEILEEDKAEFKEVCREKWNQMSDEKKLVWINLAEERHMDYEREMKDFMARHPEYTPKSGSRKSVLSRQEVMLKDKLAGKPKKPPGTAYGLFISTTLQSGEIATIPPKERWNYTSTKWKAMTDDEREHYKVLLAQVHEQYQKDFKMYLDSLPEDKQQEEFLKNLPKKRKRAAADKVSGRGAKRKTTATKPASSRPKTTKQKGNPVQNPVPPARSAYKFFAEKYEGDNPKEAWKNFTSEEKDNYERQLSVIKDKYIKDFEAYLKSLSKDELSAFCANRGSQEEYSSSEDSESDSEHGEEESSDNRTALSDSDNESE</sequence>
<dbReference type="Gene3D" id="1.10.30.10">
    <property type="entry name" value="High mobility group box domain"/>
    <property type="match status" value="3"/>
</dbReference>
<dbReference type="GeneID" id="109537181"/>
<keyword evidence="9" id="KW-1185">Reference proteome</keyword>
<organism evidence="8 9">
    <name type="scientific">Dendroctonus ponderosae</name>
    <name type="common">Mountain pine beetle</name>
    <dbReference type="NCBI Taxonomy" id="77166"/>
    <lineage>
        <taxon>Eukaryota</taxon>
        <taxon>Metazoa</taxon>
        <taxon>Ecdysozoa</taxon>
        <taxon>Arthropoda</taxon>
        <taxon>Hexapoda</taxon>
        <taxon>Insecta</taxon>
        <taxon>Pterygota</taxon>
        <taxon>Neoptera</taxon>
        <taxon>Endopterygota</taxon>
        <taxon>Coleoptera</taxon>
        <taxon>Polyphaga</taxon>
        <taxon>Cucujiformia</taxon>
        <taxon>Curculionidae</taxon>
        <taxon>Scolytinae</taxon>
        <taxon>Dendroctonus</taxon>
    </lineage>
</organism>
<feature type="DNA-binding region" description="HMG box" evidence="4">
    <location>
        <begin position="645"/>
        <end position="711"/>
    </location>
</feature>
<evidence type="ECO:0000256" key="1">
    <source>
        <dbReference type="ARBA" id="ARBA00004123"/>
    </source>
</evidence>
<dbReference type="EnsemblMetazoa" id="XM_019903779.1">
    <property type="protein sequence ID" value="XP_019759338.1"/>
    <property type="gene ID" value="LOC109537181"/>
</dbReference>
<feature type="DNA-binding region" description="HMG box" evidence="4">
    <location>
        <begin position="546"/>
        <end position="612"/>
    </location>
</feature>
<evidence type="ECO:0000256" key="2">
    <source>
        <dbReference type="ARBA" id="ARBA00023125"/>
    </source>
</evidence>
<feature type="domain" description="HMG box" evidence="7">
    <location>
        <begin position="645"/>
        <end position="711"/>
    </location>
</feature>
<evidence type="ECO:0000256" key="6">
    <source>
        <dbReference type="SAM" id="MobiDB-lite"/>
    </source>
</evidence>
<feature type="coiled-coil region" evidence="5">
    <location>
        <begin position="557"/>
        <end position="614"/>
    </location>
</feature>
<feature type="compositionally biased region" description="Polar residues" evidence="6">
    <location>
        <begin position="61"/>
        <end position="80"/>
    </location>
</feature>
<evidence type="ECO:0000256" key="3">
    <source>
        <dbReference type="ARBA" id="ARBA00023242"/>
    </source>
</evidence>
<evidence type="ECO:0000256" key="4">
    <source>
        <dbReference type="PROSITE-ProRule" id="PRU00267"/>
    </source>
</evidence>
<comment type="subcellular location">
    <subcellularLocation>
        <location evidence="1">Nucleus</location>
    </subcellularLocation>
</comment>
<evidence type="ECO:0000259" key="7">
    <source>
        <dbReference type="PROSITE" id="PS50118"/>
    </source>
</evidence>
<dbReference type="InterPro" id="IPR036910">
    <property type="entry name" value="HMG_box_dom_sf"/>
</dbReference>
<dbReference type="KEGG" id="dpa:109537181"/>
<dbReference type="AlphaFoldDB" id="A0AAR5PE53"/>
<feature type="DNA-binding region" description="HMG box" evidence="4">
    <location>
        <begin position="455"/>
        <end position="523"/>
    </location>
</feature>
<feature type="region of interest" description="Disordered" evidence="6">
    <location>
        <begin position="726"/>
        <end position="785"/>
    </location>
</feature>
<dbReference type="Pfam" id="PF00505">
    <property type="entry name" value="HMG_box"/>
    <property type="match status" value="1"/>
</dbReference>
<dbReference type="SMART" id="SM00398">
    <property type="entry name" value="HMG"/>
    <property type="match status" value="3"/>
</dbReference>
<reference evidence="9" key="1">
    <citation type="journal article" date="2013" name="Genome Biol.">
        <title>Draft genome of the mountain pine beetle, Dendroctonus ponderosae Hopkins, a major forest pest.</title>
        <authorList>
            <person name="Keeling C.I."/>
            <person name="Yuen M.M."/>
            <person name="Liao N.Y."/>
            <person name="Docking T.R."/>
            <person name="Chan S.K."/>
            <person name="Taylor G.A."/>
            <person name="Palmquist D.L."/>
            <person name="Jackman S.D."/>
            <person name="Nguyen A."/>
            <person name="Li M."/>
            <person name="Henderson H."/>
            <person name="Janes J.K."/>
            <person name="Zhao Y."/>
            <person name="Pandoh P."/>
            <person name="Moore R."/>
            <person name="Sperling F.A."/>
            <person name="Huber D.P."/>
            <person name="Birol I."/>
            <person name="Jones S.J."/>
            <person name="Bohlmann J."/>
        </authorList>
    </citation>
    <scope>NUCLEOTIDE SEQUENCE</scope>
</reference>
<proteinExistence type="predicted"/>
<feature type="compositionally biased region" description="Polar residues" evidence="6">
    <location>
        <begin position="750"/>
        <end position="769"/>
    </location>
</feature>
<dbReference type="Proteomes" id="UP000019118">
    <property type="component" value="Unassembled WGS sequence"/>
</dbReference>
<dbReference type="RefSeq" id="XP_019759338.1">
    <property type="nucleotide sequence ID" value="XM_019903779.2"/>
</dbReference>
<feature type="compositionally biased region" description="Polar residues" evidence="6">
    <location>
        <begin position="191"/>
        <end position="208"/>
    </location>
</feature>
<evidence type="ECO:0000313" key="8">
    <source>
        <dbReference type="EnsemblMetazoa" id="XP_019759338.1"/>
    </source>
</evidence>
<accession>A0AAR5PE53</accession>
<protein>
    <recommendedName>
        <fullName evidence="7">HMG box domain-containing protein</fullName>
    </recommendedName>
</protein>
<dbReference type="PANTHER" id="PTHR46318:SF3">
    <property type="entry name" value="UPSTREAM BINDING TRANSCRIPTION FACTOR"/>
    <property type="match status" value="1"/>
</dbReference>
<dbReference type="InterPro" id="IPR009071">
    <property type="entry name" value="HMG_box_dom"/>
</dbReference>
<dbReference type="GO" id="GO:0003677">
    <property type="term" value="F:DNA binding"/>
    <property type="evidence" value="ECO:0007669"/>
    <property type="project" value="UniProtKB-UniRule"/>
</dbReference>
<evidence type="ECO:0000313" key="9">
    <source>
        <dbReference type="Proteomes" id="UP000019118"/>
    </source>
</evidence>
<dbReference type="CDD" id="cd21999">
    <property type="entry name" value="HMG-box_UBF1_rpt2"/>
    <property type="match status" value="1"/>
</dbReference>
<feature type="region of interest" description="Disordered" evidence="6">
    <location>
        <begin position="839"/>
        <end position="878"/>
    </location>
</feature>
<dbReference type="PANTHER" id="PTHR46318">
    <property type="entry name" value="UPSTREAM BINDING TRANSCRIPTION FACTOR"/>
    <property type="match status" value="1"/>
</dbReference>
<name>A0AAR5PE53_DENPD</name>
<dbReference type="InterPro" id="IPR051762">
    <property type="entry name" value="UBF1"/>
</dbReference>
<feature type="compositionally biased region" description="Acidic residues" evidence="6">
    <location>
        <begin position="847"/>
        <end position="863"/>
    </location>
</feature>
<feature type="domain" description="HMG box" evidence="7">
    <location>
        <begin position="455"/>
        <end position="523"/>
    </location>
</feature>
<keyword evidence="5" id="KW-0175">Coiled coil</keyword>
<dbReference type="SUPFAM" id="SSF47095">
    <property type="entry name" value="HMG-box"/>
    <property type="match status" value="4"/>
</dbReference>
<dbReference type="Pfam" id="PF09011">
    <property type="entry name" value="HMG_box_2"/>
    <property type="match status" value="1"/>
</dbReference>
<dbReference type="GO" id="GO:0005634">
    <property type="term" value="C:nucleus"/>
    <property type="evidence" value="ECO:0007669"/>
    <property type="project" value="UniProtKB-SubCell"/>
</dbReference>
<feature type="domain" description="HMG box" evidence="7">
    <location>
        <begin position="546"/>
        <end position="612"/>
    </location>
</feature>
<reference evidence="8" key="2">
    <citation type="submission" date="2024-08" db="UniProtKB">
        <authorList>
            <consortium name="EnsemblMetazoa"/>
        </authorList>
    </citation>
    <scope>IDENTIFICATION</scope>
</reference>
<keyword evidence="2 4" id="KW-0238">DNA-binding</keyword>
<evidence type="ECO:0000256" key="5">
    <source>
        <dbReference type="SAM" id="Coils"/>
    </source>
</evidence>
<feature type="compositionally biased region" description="Basic and acidic residues" evidence="6">
    <location>
        <begin position="103"/>
        <end position="113"/>
    </location>
</feature>
<feature type="region of interest" description="Disordered" evidence="6">
    <location>
        <begin position="1"/>
        <end position="208"/>
    </location>
</feature>
<dbReference type="PROSITE" id="PS50118">
    <property type="entry name" value="HMG_BOX_2"/>
    <property type="match status" value="3"/>
</dbReference>